<feature type="transmembrane region" description="Helical" evidence="11">
    <location>
        <begin position="625"/>
        <end position="651"/>
    </location>
</feature>
<dbReference type="SMART" id="SM00404">
    <property type="entry name" value="PTPc_motif"/>
    <property type="match status" value="1"/>
</dbReference>
<feature type="domain" description="Fibronectin type-III" evidence="14">
    <location>
        <begin position="96"/>
        <end position="190"/>
    </location>
</feature>
<dbReference type="InterPro" id="IPR003595">
    <property type="entry name" value="Tyr_Pase_cat"/>
</dbReference>
<dbReference type="AlphaFoldDB" id="A0A2G8KGW8"/>
<evidence type="ECO:0000256" key="11">
    <source>
        <dbReference type="SAM" id="Phobius"/>
    </source>
</evidence>
<dbReference type="InterPro" id="IPR000387">
    <property type="entry name" value="Tyr_Pase_dom"/>
</dbReference>
<evidence type="ECO:0000313" key="15">
    <source>
        <dbReference type="EMBL" id="PIK47236.1"/>
    </source>
</evidence>
<evidence type="ECO:0000256" key="10">
    <source>
        <dbReference type="ARBA" id="ARBA00051722"/>
    </source>
</evidence>
<evidence type="ECO:0000313" key="16">
    <source>
        <dbReference type="Proteomes" id="UP000230750"/>
    </source>
</evidence>
<comment type="caution">
    <text evidence="15">The sequence shown here is derived from an EMBL/GenBank/DDBJ whole genome shotgun (WGS) entry which is preliminary data.</text>
</comment>
<dbReference type="PROSITE" id="PS00383">
    <property type="entry name" value="TYR_PHOSPHATASE_1"/>
    <property type="match status" value="1"/>
</dbReference>
<dbReference type="SUPFAM" id="SSF52799">
    <property type="entry name" value="(Phosphotyrosine protein) phosphatases II"/>
    <property type="match status" value="1"/>
</dbReference>
<dbReference type="Proteomes" id="UP000230750">
    <property type="component" value="Unassembled WGS sequence"/>
</dbReference>
<keyword evidence="4" id="KW-0732">Signal</keyword>
<evidence type="ECO:0000256" key="7">
    <source>
        <dbReference type="ARBA" id="ARBA00022989"/>
    </source>
</evidence>
<dbReference type="PANTHER" id="PTHR46957">
    <property type="entry name" value="CYTOKINE RECEPTOR"/>
    <property type="match status" value="1"/>
</dbReference>
<dbReference type="PROSITE" id="PS50853">
    <property type="entry name" value="FN3"/>
    <property type="match status" value="3"/>
</dbReference>
<keyword evidence="7 11" id="KW-1133">Transmembrane helix</keyword>
<dbReference type="PROSITE" id="PS50056">
    <property type="entry name" value="TYR_PHOSPHATASE_2"/>
    <property type="match status" value="1"/>
</dbReference>
<evidence type="ECO:0000256" key="4">
    <source>
        <dbReference type="ARBA" id="ARBA00022729"/>
    </source>
</evidence>
<comment type="subcellular location">
    <subcellularLocation>
        <location evidence="1">Membrane</location>
        <topology evidence="1">Single-pass membrane protein</topology>
    </subcellularLocation>
</comment>
<dbReference type="PRINTS" id="PR00700">
    <property type="entry name" value="PRTYPHPHTASE"/>
</dbReference>
<dbReference type="EC" id="3.1.3.48" evidence="2"/>
<protein>
    <recommendedName>
        <fullName evidence="2">protein-tyrosine-phosphatase</fullName>
        <ecNumber evidence="2">3.1.3.48</ecNumber>
    </recommendedName>
</protein>
<evidence type="ECO:0000259" key="13">
    <source>
        <dbReference type="PROSITE" id="PS50056"/>
    </source>
</evidence>
<keyword evidence="6" id="KW-0904">Protein phosphatase</keyword>
<dbReference type="CDD" id="cd00063">
    <property type="entry name" value="FN3"/>
    <property type="match status" value="5"/>
</dbReference>
<keyword evidence="8 11" id="KW-0472">Membrane</keyword>
<dbReference type="Pfam" id="PF00041">
    <property type="entry name" value="fn3"/>
    <property type="match status" value="5"/>
</dbReference>
<keyword evidence="5" id="KW-0378">Hydrolase</keyword>
<feature type="transmembrane region" description="Helical" evidence="11">
    <location>
        <begin position="987"/>
        <end position="1008"/>
    </location>
</feature>
<organism evidence="15 16">
    <name type="scientific">Stichopus japonicus</name>
    <name type="common">Sea cucumber</name>
    <dbReference type="NCBI Taxonomy" id="307972"/>
    <lineage>
        <taxon>Eukaryota</taxon>
        <taxon>Metazoa</taxon>
        <taxon>Echinodermata</taxon>
        <taxon>Eleutherozoa</taxon>
        <taxon>Echinozoa</taxon>
        <taxon>Holothuroidea</taxon>
        <taxon>Aspidochirotacea</taxon>
        <taxon>Aspidochirotida</taxon>
        <taxon>Stichopodidae</taxon>
        <taxon>Apostichopus</taxon>
    </lineage>
</organism>
<name>A0A2G8KGW8_STIJA</name>
<dbReference type="InterPro" id="IPR000242">
    <property type="entry name" value="PTP_cat"/>
</dbReference>
<dbReference type="PROSITE" id="PS50055">
    <property type="entry name" value="TYR_PHOSPHATASE_PTP"/>
    <property type="match status" value="1"/>
</dbReference>
<reference evidence="15 16" key="1">
    <citation type="journal article" date="2017" name="PLoS Biol.">
        <title>The sea cucumber genome provides insights into morphological evolution and visceral regeneration.</title>
        <authorList>
            <person name="Zhang X."/>
            <person name="Sun L."/>
            <person name="Yuan J."/>
            <person name="Sun Y."/>
            <person name="Gao Y."/>
            <person name="Zhang L."/>
            <person name="Li S."/>
            <person name="Dai H."/>
            <person name="Hamel J.F."/>
            <person name="Liu C."/>
            <person name="Yu Y."/>
            <person name="Liu S."/>
            <person name="Lin W."/>
            <person name="Guo K."/>
            <person name="Jin S."/>
            <person name="Xu P."/>
            <person name="Storey K.B."/>
            <person name="Huan P."/>
            <person name="Zhang T."/>
            <person name="Zhou Y."/>
            <person name="Zhang J."/>
            <person name="Lin C."/>
            <person name="Li X."/>
            <person name="Xing L."/>
            <person name="Huo D."/>
            <person name="Sun M."/>
            <person name="Wang L."/>
            <person name="Mercier A."/>
            <person name="Li F."/>
            <person name="Yang H."/>
            <person name="Xiang J."/>
        </authorList>
    </citation>
    <scope>NUCLEOTIDE SEQUENCE [LARGE SCALE GENOMIC DNA]</scope>
    <source>
        <strain evidence="15">Shaxun</strain>
        <tissue evidence="15">Muscle</tissue>
    </source>
</reference>
<feature type="domain" description="Fibronectin type-III" evidence="14">
    <location>
        <begin position="319"/>
        <end position="409"/>
    </location>
</feature>
<dbReference type="InterPro" id="IPR016130">
    <property type="entry name" value="Tyr_Pase_AS"/>
</dbReference>
<dbReference type="SMART" id="SM00194">
    <property type="entry name" value="PTPc"/>
    <property type="match status" value="1"/>
</dbReference>
<feature type="domain" description="Fibronectin type-III" evidence="14">
    <location>
        <begin position="413"/>
        <end position="515"/>
    </location>
</feature>
<feature type="domain" description="Tyrosine-protein phosphatase" evidence="12">
    <location>
        <begin position="741"/>
        <end position="980"/>
    </location>
</feature>
<dbReference type="InterPro" id="IPR029021">
    <property type="entry name" value="Prot-tyrosine_phosphatase-like"/>
</dbReference>
<comment type="catalytic activity">
    <reaction evidence="10">
        <text>O-phospho-L-tyrosyl-[protein] + H2O = L-tyrosyl-[protein] + phosphate</text>
        <dbReference type="Rhea" id="RHEA:10684"/>
        <dbReference type="Rhea" id="RHEA-COMP:10136"/>
        <dbReference type="Rhea" id="RHEA-COMP:20101"/>
        <dbReference type="ChEBI" id="CHEBI:15377"/>
        <dbReference type="ChEBI" id="CHEBI:43474"/>
        <dbReference type="ChEBI" id="CHEBI:46858"/>
        <dbReference type="ChEBI" id="CHEBI:61978"/>
        <dbReference type="EC" id="3.1.3.48"/>
    </reaction>
</comment>
<dbReference type="STRING" id="307972.A0A2G8KGW8"/>
<evidence type="ECO:0000259" key="14">
    <source>
        <dbReference type="PROSITE" id="PS50853"/>
    </source>
</evidence>
<proteinExistence type="predicted"/>
<dbReference type="GO" id="GO:0004725">
    <property type="term" value="F:protein tyrosine phosphatase activity"/>
    <property type="evidence" value="ECO:0007669"/>
    <property type="project" value="UniProtKB-EC"/>
</dbReference>
<evidence type="ECO:0000256" key="1">
    <source>
        <dbReference type="ARBA" id="ARBA00004167"/>
    </source>
</evidence>
<dbReference type="GO" id="GO:0016020">
    <property type="term" value="C:membrane"/>
    <property type="evidence" value="ECO:0007669"/>
    <property type="project" value="UniProtKB-SubCell"/>
</dbReference>
<dbReference type="Gene3D" id="2.60.40.10">
    <property type="entry name" value="Immunoglobulins"/>
    <property type="match status" value="6"/>
</dbReference>
<evidence type="ECO:0000256" key="2">
    <source>
        <dbReference type="ARBA" id="ARBA00013064"/>
    </source>
</evidence>
<evidence type="ECO:0000256" key="3">
    <source>
        <dbReference type="ARBA" id="ARBA00022692"/>
    </source>
</evidence>
<keyword evidence="9" id="KW-0325">Glycoprotein</keyword>
<keyword evidence="16" id="KW-1185">Reference proteome</keyword>
<evidence type="ECO:0000256" key="8">
    <source>
        <dbReference type="ARBA" id="ARBA00023136"/>
    </source>
</evidence>
<dbReference type="Pfam" id="PF00102">
    <property type="entry name" value="Y_phosphatase"/>
    <property type="match status" value="1"/>
</dbReference>
<dbReference type="InterPro" id="IPR036116">
    <property type="entry name" value="FN3_sf"/>
</dbReference>
<dbReference type="SMART" id="SM00060">
    <property type="entry name" value="FN3"/>
    <property type="match status" value="6"/>
</dbReference>
<dbReference type="FunFam" id="3.90.190.10:FF:000102">
    <property type="entry name" value="Receptor-type tyrosine-protein phosphatase"/>
    <property type="match status" value="1"/>
</dbReference>
<dbReference type="PANTHER" id="PTHR46957:SF3">
    <property type="entry name" value="CYTOKINE RECEPTOR"/>
    <property type="match status" value="1"/>
</dbReference>
<dbReference type="InterPro" id="IPR003961">
    <property type="entry name" value="FN3_dom"/>
</dbReference>
<feature type="domain" description="Tyrosine specific protein phosphatases" evidence="13">
    <location>
        <begin position="908"/>
        <end position="983"/>
    </location>
</feature>
<gene>
    <name evidence="15" type="ORF">BSL78_15884</name>
</gene>
<evidence type="ECO:0000256" key="9">
    <source>
        <dbReference type="ARBA" id="ARBA00023180"/>
    </source>
</evidence>
<dbReference type="OrthoDB" id="6058203at2759"/>
<dbReference type="InterPro" id="IPR013783">
    <property type="entry name" value="Ig-like_fold"/>
</dbReference>
<evidence type="ECO:0000256" key="5">
    <source>
        <dbReference type="ARBA" id="ARBA00022801"/>
    </source>
</evidence>
<accession>A0A2G8KGW8</accession>
<dbReference type="Gene3D" id="3.90.190.10">
    <property type="entry name" value="Protein tyrosine phosphatase superfamily"/>
    <property type="match status" value="1"/>
</dbReference>
<sequence length="1014" mass="112055">MWGPGIKFEVSINVVSYNERTITISWGGGVGDFDRYQITYSPETGSTQSPLIIERFGQRTLVFEDLTPGELYTITIQLLKGSLRKEGMRTVTQRTRPEQVRGLMIQDVNSQSIQVSWEDAGGSFDSYVVTLDPMDGFPASPFLRVPGETQVTFNNLVIATRYEATVITRSGNEDSLVSRANGLTTPTRPTLRVEETTSDQIAISWSPPAGYIPSRYQLSWNATTSFVDLINITDVDVRRRDITGLIPATRYDINLRAVVDRSGTTASSPPSVAIGVTDNGQIHGQRPSIATLYSFEVISQFQNLVSNRVSMEIRTVIEGPSNLEITNVDSTSISFRWVEATGQRDSYLVSASYSNINNSIVAAIDGNSHTFDNLPPYTTIDISVQTVFVQDGIEIRSNPLTRSQRTSGDIPGPVRNVNAMQVLTDTKIAIEFEIPDMVNGDLEEFIVTYTESRDNAVLSTTTSTIMVVSTAVVFYTKSFTNNVNRGSSYVFSITARNNFGDGPSVDTNMVVINNIAVVSEAPTENQLTVTFDRNLVSTDAGDIQEYTVIIAERGPFAPRPWPTSGNIQVVLGEDDICGSFTYCNPPLKEGTTYLVAIRVYNDVGYRTSDFMEFTTSESFFSQYQIYFIVGGIGVVAILIIVLALCLVCCVVRKNKSGHDLKPHRRKRVASSVSSSDSGDGLDNINFNNAVTMIYNPAERASSGPSIASRFDNGAGVITRPVTIQNFASHVGKLSLNNQEGFEEEFESLHNFGLGQPSTAAVTTWNKSKNRFSNILPYDTSRVVLHGSDDFINASFIQGFHRPHEFIATQGPMEHTVNDFWRMIWEQQVPIVVMICDIIEGGKAKCEEYWPPIGEPTAFGEIVVTTLSEKQTTKGREREFKLEIGEHSLSVSHYQFLEWPDKGVPTETASFMLFVKDIRSHIQTLSGPVVVHCSDGASRTGVFIALDIMMQALDNESDTLDVYGVVARLRKDRTNMVLSKTVMKRDTLLSLAGPEMFIAVSFVYCAVGIDRSSMY</sequence>
<dbReference type="EMBL" id="MRZV01000593">
    <property type="protein sequence ID" value="PIK47236.1"/>
    <property type="molecule type" value="Genomic_DNA"/>
</dbReference>
<dbReference type="InterPro" id="IPR050713">
    <property type="entry name" value="RTP_Phos/Ushers"/>
</dbReference>
<evidence type="ECO:0000256" key="6">
    <source>
        <dbReference type="ARBA" id="ARBA00022912"/>
    </source>
</evidence>
<evidence type="ECO:0000259" key="12">
    <source>
        <dbReference type="PROSITE" id="PS50055"/>
    </source>
</evidence>
<keyword evidence="3 11" id="KW-0812">Transmembrane</keyword>
<dbReference type="SUPFAM" id="SSF49265">
    <property type="entry name" value="Fibronectin type III"/>
    <property type="match status" value="4"/>
</dbReference>